<dbReference type="InterPro" id="IPR018496">
    <property type="entry name" value="PsdUridine_synth_RsuA/RluB_CS"/>
</dbReference>
<feature type="domain" description="RNA-binding S4" evidence="5">
    <location>
        <begin position="2"/>
        <end position="60"/>
    </location>
</feature>
<dbReference type="SUPFAM" id="SSF55120">
    <property type="entry name" value="Pseudouridine synthase"/>
    <property type="match status" value="1"/>
</dbReference>
<evidence type="ECO:0000256" key="3">
    <source>
        <dbReference type="PROSITE-ProRule" id="PRU00182"/>
    </source>
</evidence>
<protein>
    <recommendedName>
        <fullName evidence="4">Pseudouridine synthase</fullName>
        <ecNumber evidence="4">5.4.99.-</ecNumber>
    </recommendedName>
</protein>
<keyword evidence="3" id="KW-0694">RNA-binding</keyword>
<reference evidence="6 7" key="1">
    <citation type="journal article" date="2022" name="Genome Biol. Evol.">
        <title>Host diet, physiology and behaviors set the stage for Lachnospiraceae cladogenesis.</title>
        <authorList>
            <person name="Vera-Ponce De Leon A."/>
            <person name="Schneider M."/>
            <person name="Jahnes B.C."/>
            <person name="Sadowski V."/>
            <person name="Camuy-Velez L.A."/>
            <person name="Duan J."/>
            <person name="Sabree Z.L."/>
        </authorList>
    </citation>
    <scope>NUCLEOTIDE SEQUENCE [LARGE SCALE GENOMIC DNA]</scope>
    <source>
        <strain evidence="6 7">PAL113</strain>
    </source>
</reference>
<evidence type="ECO:0000256" key="2">
    <source>
        <dbReference type="ARBA" id="ARBA00023235"/>
    </source>
</evidence>
<dbReference type="SUPFAM" id="SSF55174">
    <property type="entry name" value="Alpha-L RNA-binding motif"/>
    <property type="match status" value="1"/>
</dbReference>
<dbReference type="Pfam" id="PF01479">
    <property type="entry name" value="S4"/>
    <property type="match status" value="1"/>
</dbReference>
<dbReference type="EMBL" id="JAMZFW010000013">
    <property type="protein sequence ID" value="MCP1102727.1"/>
    <property type="molecule type" value="Genomic_DNA"/>
</dbReference>
<dbReference type="PROSITE" id="PS50889">
    <property type="entry name" value="S4"/>
    <property type="match status" value="1"/>
</dbReference>
<dbReference type="PANTHER" id="PTHR47683:SF2">
    <property type="entry name" value="RNA-BINDING S4 DOMAIN-CONTAINING PROTEIN"/>
    <property type="match status" value="1"/>
</dbReference>
<evidence type="ECO:0000259" key="5">
    <source>
        <dbReference type="SMART" id="SM00363"/>
    </source>
</evidence>
<dbReference type="InterPro" id="IPR000748">
    <property type="entry name" value="PsdUridine_synth_RsuA/RluB/E/F"/>
</dbReference>
<dbReference type="CDD" id="cd00165">
    <property type="entry name" value="S4"/>
    <property type="match status" value="1"/>
</dbReference>
<keyword evidence="2 4" id="KW-0413">Isomerase</keyword>
<evidence type="ECO:0000256" key="1">
    <source>
        <dbReference type="ARBA" id="ARBA00008348"/>
    </source>
</evidence>
<dbReference type="InterPro" id="IPR020103">
    <property type="entry name" value="PsdUridine_synth_cat_dom_sf"/>
</dbReference>
<dbReference type="RefSeq" id="WP_262066513.1">
    <property type="nucleotide sequence ID" value="NZ_JAMXOD010000013.1"/>
</dbReference>
<dbReference type="InterPro" id="IPR050343">
    <property type="entry name" value="RsuA_PseudoU_synthase"/>
</dbReference>
<dbReference type="InterPro" id="IPR006145">
    <property type="entry name" value="PsdUridine_synth_RsuA/RluA"/>
</dbReference>
<sequence>MMRLNKYLSESGICSRREADKLIKAGQIYVNGEKADLGMQVDDTMDISIGKKRIINRKEKIVLAFYKPRGIVCTENPRERKNIIRYINYPIRITYAGRLDKESEGLMIMTNDGDLIHEIMKAGHQHEKEYRVTVNEEVTDEFIKNLSKGVHIQDDEKEIDTITRKAVVKKVGKYTFDIILTQGINRQIRRMCESQGYKVTKLKRTRVMNITLKDLAVGKYRKLTTQELDELYEKIEESKNGRACQSPYESR</sequence>
<organism evidence="6 7">
    <name type="scientific">Aequitasia blattaphilus</name>
    <dbReference type="NCBI Taxonomy" id="2949332"/>
    <lineage>
        <taxon>Bacteria</taxon>
        <taxon>Bacillati</taxon>
        <taxon>Bacillota</taxon>
        <taxon>Clostridia</taxon>
        <taxon>Lachnospirales</taxon>
        <taxon>Lachnospiraceae</taxon>
        <taxon>Aequitasia</taxon>
    </lineage>
</organism>
<evidence type="ECO:0000313" key="7">
    <source>
        <dbReference type="Proteomes" id="UP001523566"/>
    </source>
</evidence>
<proteinExistence type="inferred from homology"/>
<dbReference type="PROSITE" id="PS01149">
    <property type="entry name" value="PSI_RSU"/>
    <property type="match status" value="1"/>
</dbReference>
<gene>
    <name evidence="6" type="ORF">NK125_09890</name>
</gene>
<dbReference type="Gene3D" id="3.30.70.1560">
    <property type="entry name" value="Alpha-L RNA-binding motif"/>
    <property type="match status" value="1"/>
</dbReference>
<dbReference type="InterPro" id="IPR036986">
    <property type="entry name" value="S4_RNA-bd_sf"/>
</dbReference>
<dbReference type="InterPro" id="IPR002942">
    <property type="entry name" value="S4_RNA-bd"/>
</dbReference>
<name>A0ABT1EE29_9FIRM</name>
<dbReference type="Gene3D" id="3.10.290.10">
    <property type="entry name" value="RNA-binding S4 domain"/>
    <property type="match status" value="1"/>
</dbReference>
<dbReference type="Proteomes" id="UP001523566">
    <property type="component" value="Unassembled WGS sequence"/>
</dbReference>
<evidence type="ECO:0000313" key="6">
    <source>
        <dbReference type="EMBL" id="MCP1102727.1"/>
    </source>
</evidence>
<dbReference type="Pfam" id="PF00849">
    <property type="entry name" value="PseudoU_synth_2"/>
    <property type="match status" value="1"/>
</dbReference>
<dbReference type="SMART" id="SM00363">
    <property type="entry name" value="S4"/>
    <property type="match status" value="1"/>
</dbReference>
<accession>A0ABT1EE29</accession>
<dbReference type="EC" id="5.4.99.-" evidence="4"/>
<evidence type="ECO:0000256" key="4">
    <source>
        <dbReference type="RuleBase" id="RU003887"/>
    </source>
</evidence>
<comment type="similarity">
    <text evidence="1 4">Belongs to the pseudouridine synthase RsuA family.</text>
</comment>
<dbReference type="InterPro" id="IPR042092">
    <property type="entry name" value="PsdUridine_s_RsuA/RluB/E/F_cat"/>
</dbReference>
<dbReference type="NCBIfam" id="TIGR00093">
    <property type="entry name" value="pseudouridine synthase"/>
    <property type="match status" value="1"/>
</dbReference>
<comment type="caution">
    <text evidence="6">The sequence shown here is derived from an EMBL/GenBank/DDBJ whole genome shotgun (WGS) entry which is preliminary data.</text>
</comment>
<dbReference type="InterPro" id="IPR020094">
    <property type="entry name" value="TruA/RsuA/RluB/E/F_N"/>
</dbReference>
<dbReference type="PANTHER" id="PTHR47683">
    <property type="entry name" value="PSEUDOURIDINE SYNTHASE FAMILY PROTEIN-RELATED"/>
    <property type="match status" value="1"/>
</dbReference>
<keyword evidence="7" id="KW-1185">Reference proteome</keyword>
<dbReference type="Gene3D" id="3.30.70.580">
    <property type="entry name" value="Pseudouridine synthase I, catalytic domain, N-terminal subdomain"/>
    <property type="match status" value="1"/>
</dbReference>